<dbReference type="EMBL" id="UFRQ01000003">
    <property type="protein sequence ID" value="SUT89184.1"/>
    <property type="molecule type" value="Genomic_DNA"/>
</dbReference>
<keyword evidence="1 5" id="KW-0808">Transferase</keyword>
<dbReference type="SUPFAM" id="SSF53448">
    <property type="entry name" value="Nucleotide-diphospho-sugar transferases"/>
    <property type="match status" value="2"/>
</dbReference>
<feature type="domain" description="Glycosyltransferase 2-like" evidence="3">
    <location>
        <begin position="255"/>
        <end position="413"/>
    </location>
</feature>
<dbReference type="PANTHER" id="PTHR43630:SF2">
    <property type="entry name" value="GLYCOSYLTRANSFERASE"/>
    <property type="match status" value="1"/>
</dbReference>
<feature type="domain" description="Galactosyltransferase C-terminal" evidence="4">
    <location>
        <begin position="419"/>
        <end position="486"/>
    </location>
</feature>
<dbReference type="Proteomes" id="UP000254649">
    <property type="component" value="Unassembled WGS sequence"/>
</dbReference>
<evidence type="ECO:0000259" key="4">
    <source>
        <dbReference type="Pfam" id="PF02709"/>
    </source>
</evidence>
<name>A0A380TQA9_9PAST</name>
<organism evidence="5 6">
    <name type="scientific">[Actinobacillus] rossii</name>
    <dbReference type="NCBI Taxonomy" id="123820"/>
    <lineage>
        <taxon>Bacteria</taxon>
        <taxon>Pseudomonadati</taxon>
        <taxon>Pseudomonadota</taxon>
        <taxon>Gammaproteobacteria</taxon>
        <taxon>Pasteurellales</taxon>
        <taxon>Pasteurellaceae</taxon>
    </lineage>
</organism>
<dbReference type="CDD" id="cd06420">
    <property type="entry name" value="GT2_Chondriotin_Pol_N"/>
    <property type="match status" value="1"/>
</dbReference>
<gene>
    <name evidence="5" type="primary">hyaD</name>
    <name evidence="5" type="ORF">NCTC10801_00830</name>
</gene>
<dbReference type="Pfam" id="PF00535">
    <property type="entry name" value="Glycos_transf_2"/>
    <property type="match status" value="2"/>
</dbReference>
<dbReference type="PANTHER" id="PTHR43630">
    <property type="entry name" value="POLY-BETA-1,6-N-ACETYL-D-GLUCOSAMINE SYNTHASE"/>
    <property type="match status" value="1"/>
</dbReference>
<protein>
    <submittedName>
        <fullName evidence="5">Glycosyl transferase family protein</fullName>
        <ecNumber evidence="5">2.4.1.212</ecNumber>
    </submittedName>
</protein>
<evidence type="ECO:0000256" key="2">
    <source>
        <dbReference type="ARBA" id="ARBA00038494"/>
    </source>
</evidence>
<keyword evidence="6" id="KW-1185">Reference proteome</keyword>
<dbReference type="EC" id="2.4.1.212" evidence="5"/>
<dbReference type="AlphaFoldDB" id="A0A380TQA9"/>
<dbReference type="CDD" id="cd02511">
    <property type="entry name" value="Beta4Glucosyltransferase"/>
    <property type="match status" value="1"/>
</dbReference>
<evidence type="ECO:0000259" key="3">
    <source>
        <dbReference type="Pfam" id="PF00535"/>
    </source>
</evidence>
<dbReference type="GO" id="GO:0050501">
    <property type="term" value="F:hyaluronan synthase activity"/>
    <property type="evidence" value="ECO:0007669"/>
    <property type="project" value="UniProtKB-EC"/>
</dbReference>
<dbReference type="InterPro" id="IPR001173">
    <property type="entry name" value="Glyco_trans_2-like"/>
</dbReference>
<comment type="similarity">
    <text evidence="2">Belongs to the glycosyltransferase 2 family. WaaE/KdtX subfamily.</text>
</comment>
<dbReference type="OrthoDB" id="9815923at2"/>
<dbReference type="InterPro" id="IPR029044">
    <property type="entry name" value="Nucleotide-diphossugar_trans"/>
</dbReference>
<keyword evidence="5" id="KW-0328">Glycosyltransferase</keyword>
<evidence type="ECO:0000313" key="5">
    <source>
        <dbReference type="EMBL" id="SUT89184.1"/>
    </source>
</evidence>
<evidence type="ECO:0000313" key="6">
    <source>
        <dbReference type="Proteomes" id="UP000254649"/>
    </source>
</evidence>
<accession>A0A380TQA9</accession>
<feature type="domain" description="Glycosyltransferase 2-like" evidence="3">
    <location>
        <begin position="7"/>
        <end position="94"/>
    </location>
</feature>
<dbReference type="Gene3D" id="3.90.550.10">
    <property type="entry name" value="Spore Coat Polysaccharide Biosynthesis Protein SpsA, Chain A"/>
    <property type="match status" value="2"/>
</dbReference>
<dbReference type="Pfam" id="PF02709">
    <property type="entry name" value="Glyco_transf_7C"/>
    <property type="match status" value="1"/>
</dbReference>
<sequence length="520" mass="59156">MNKIPVSVTMLVKNADKYLQSVLAALTDFDEIVLLDNGSTDNTLAIAEKFENVKIHFHEFNGFGPMKNLAASFAHNDWIINIDSDEIFPAELVNEIRQLNFSDVNKVYSILRINHYRGKPIKTCGWYPDYVKRLYNRTVVNFNDKQVHESLDIPSNVELVKLQHTFNHYSFESAVGLINKMQQYTSLFAEQQKFRKRASILSAIGHGLSSFFKNYVLKRGFMSGADGFVISFANASGAYYKYVKLAEANQTLTTSLIITTYNRPDALQLVLNSVLAQRVLPDEVIIADDGSREDTKAVIETFAVRCPVPVKHAWQPDDGFRLAESRNRALAMATCDYVVIIDGDMVMHPEFIADHQKAAKKGVYVQGGRIVLPEEKTVEFLSALDCYRPLKWYEKGLEKRFEKRFSSIHCPLLANALLKKEKRHYYKNIRGCNMGFFREDALAINGFNNDFVGWGREDSEFVARFFNNGGKIATIKFAAIAYHLWHNEAPRASLPENDRLLENAMKNGVIRAENGMAEIR</sequence>
<reference evidence="5 6" key="1">
    <citation type="submission" date="2018-06" db="EMBL/GenBank/DDBJ databases">
        <authorList>
            <consortium name="Pathogen Informatics"/>
            <person name="Doyle S."/>
        </authorList>
    </citation>
    <scope>NUCLEOTIDE SEQUENCE [LARGE SCALE GENOMIC DNA]</scope>
    <source>
        <strain evidence="5 6">NCTC10801</strain>
    </source>
</reference>
<proteinExistence type="inferred from homology"/>
<evidence type="ECO:0000256" key="1">
    <source>
        <dbReference type="ARBA" id="ARBA00022679"/>
    </source>
</evidence>
<dbReference type="InterPro" id="IPR027791">
    <property type="entry name" value="Galactosyl_T_C"/>
</dbReference>